<feature type="compositionally biased region" description="Basic and acidic residues" evidence="1">
    <location>
        <begin position="163"/>
        <end position="178"/>
    </location>
</feature>
<accession>A0A1V4HSG4</accession>
<evidence type="ECO:0000313" key="2">
    <source>
        <dbReference type="EMBL" id="OPH61860.1"/>
    </source>
</evidence>
<evidence type="ECO:0000256" key="1">
    <source>
        <dbReference type="SAM" id="MobiDB-lite"/>
    </source>
</evidence>
<dbReference type="EMBL" id="MBTG01000001">
    <property type="protein sequence ID" value="OPH61860.1"/>
    <property type="molecule type" value="Genomic_DNA"/>
</dbReference>
<comment type="caution">
    <text evidence="2">The sequence shown here is derived from an EMBL/GenBank/DDBJ whole genome shotgun (WGS) entry which is preliminary data.</text>
</comment>
<proteinExistence type="predicted"/>
<gene>
    <name evidence="2" type="ORF">BC351_01050</name>
</gene>
<evidence type="ECO:0000313" key="3">
    <source>
        <dbReference type="Proteomes" id="UP000190626"/>
    </source>
</evidence>
<dbReference type="OrthoDB" id="2598738at2"/>
<dbReference type="AlphaFoldDB" id="A0A1V4HSG4"/>
<dbReference type="STRING" id="1469647.BC351_01050"/>
<keyword evidence="3" id="KW-1185">Reference proteome</keyword>
<organism evidence="2 3">
    <name type="scientific">Paenibacillus ferrarius</name>
    <dbReference type="NCBI Taxonomy" id="1469647"/>
    <lineage>
        <taxon>Bacteria</taxon>
        <taxon>Bacillati</taxon>
        <taxon>Bacillota</taxon>
        <taxon>Bacilli</taxon>
        <taxon>Bacillales</taxon>
        <taxon>Paenibacillaceae</taxon>
        <taxon>Paenibacillus</taxon>
    </lineage>
</organism>
<reference evidence="3" key="1">
    <citation type="submission" date="2016-07" db="EMBL/GenBank/DDBJ databases">
        <authorList>
            <person name="Florea S."/>
            <person name="Webb J.S."/>
            <person name="Jaromczyk J."/>
            <person name="Schardl C.L."/>
        </authorList>
    </citation>
    <scope>NUCLEOTIDE SEQUENCE [LARGE SCALE GENOMIC DNA]</scope>
    <source>
        <strain evidence="3">CY1</strain>
    </source>
</reference>
<dbReference type="RefSeq" id="WP_079408860.1">
    <property type="nucleotide sequence ID" value="NZ_MBTG01000001.1"/>
</dbReference>
<dbReference type="Proteomes" id="UP000190626">
    <property type="component" value="Unassembled WGS sequence"/>
</dbReference>
<name>A0A1V4HSG4_9BACL</name>
<protein>
    <submittedName>
        <fullName evidence="2">Uncharacterized protein</fullName>
    </submittedName>
</protein>
<sequence length="207" mass="24506">MKSIGDRYVHVNCYEAYNTDKDLRAQVKCFQCQNYGTKKNMTRLNNKNIHLSCVPEYEKKCIENEHWDRLYNHVKEIHSALVIPKGFITRLQKLRNGTYIKSGKLIKQYKCGFEYELILDAYLLGDGSIKWNLANKLIEPYSESSMHYCFEIMYGKISEASRRREQKHKQAEKQKRQEQQPILNDMSLESKSNIKYKKDESDITAFI</sequence>
<feature type="region of interest" description="Disordered" evidence="1">
    <location>
        <begin position="163"/>
        <end position="193"/>
    </location>
</feature>